<dbReference type="MGI" id="MGI:1917505">
    <property type="gene designation" value="Cnrip1"/>
</dbReference>
<reference evidence="1" key="7">
    <citation type="journal article" date="2005" name="Science">
        <title>The Transcriptional Landscape of the Mammalian Genome.</title>
        <authorList>
            <consortium name="The FANTOM Consortium"/>
            <consortium name="Riken Genome Exploration Research Group and Genome Science Group (Genome Network Project Core Group)"/>
        </authorList>
    </citation>
    <scope>NUCLEOTIDE SEQUENCE</scope>
    <source>
        <strain evidence="1">C57BL/6J</strain>
        <tissue evidence="1">Pituitary gland</tissue>
    </source>
</reference>
<dbReference type="EMBL" id="AK019934">
    <property type="protein sequence ID" value="BAB31924.1"/>
    <property type="molecule type" value="mRNA"/>
</dbReference>
<evidence type="ECO:0000313" key="2">
    <source>
        <dbReference type="MGI" id="MGI:1917505"/>
    </source>
</evidence>
<reference evidence="1" key="8">
    <citation type="journal article" date="2005" name="Science">
        <title>Antisense Transcription in the Mammalian Transcriptome.</title>
        <authorList>
            <consortium name="RIKEN Genome Exploration Research Group and Genome Science Group (Genome Network Project Core Group) and the FANTOM Consortium"/>
        </authorList>
    </citation>
    <scope>NUCLEOTIDE SEQUENCE</scope>
    <source>
        <strain evidence="1">C57BL/6J</strain>
        <tissue evidence="1">Pituitary gland</tissue>
    </source>
</reference>
<protein>
    <submittedName>
        <fullName evidence="1">Uncharacterized protein</fullName>
    </submittedName>
</protein>
<accession>Q9CTV7</accession>
<reference evidence="1" key="4">
    <citation type="submission" date="2000-08" db="EMBL/GenBank/DDBJ databases">
        <authorList>
            <person name="Adachi J."/>
            <person name="Aizawa K."/>
            <person name="Akahira S."/>
            <person name="Akimura T."/>
            <person name="Arai A."/>
            <person name="Aono H."/>
            <person name="Arakawa T."/>
            <person name="Bono H."/>
            <person name="Carninci P."/>
            <person name="Fukuda S."/>
            <person name="Fukunishi Y."/>
            <person name="Furuno M."/>
            <person name="Hanagaki T."/>
            <person name="Hara A."/>
            <person name="Hayatsu N."/>
            <person name="Hiramoto K."/>
            <person name="Hiraoka T."/>
            <person name="Hori F."/>
            <person name="Imotani K."/>
            <person name="Ishii Y."/>
            <person name="Itoh M."/>
            <person name="Izawa M."/>
            <person name="Kasukawa T."/>
            <person name="Kato H."/>
            <person name="Kawai J."/>
            <person name="Kojima Y."/>
            <person name="Konno H."/>
            <person name="Kouda M."/>
            <person name="Koya S."/>
            <person name="Kurihara C."/>
            <person name="Matsuyama T."/>
            <person name="Miyazaki A."/>
            <person name="Nishi K."/>
            <person name="Nomura K."/>
            <person name="Numazaki R."/>
            <person name="Ohno M."/>
            <person name="Okazaki Y."/>
            <person name="Okido T."/>
            <person name="Owa C."/>
            <person name="Saito H."/>
            <person name="Saito R."/>
            <person name="Sakai C."/>
            <person name="Sakai K."/>
            <person name="Sano H."/>
            <person name="Sasaki D."/>
            <person name="Shibata K."/>
            <person name="Shibata Y."/>
            <person name="Shinagawa A."/>
            <person name="Shiraki T."/>
            <person name="Sogabe Y."/>
            <person name="Suzuki H."/>
            <person name="Tagami M."/>
            <person name="Tagawa A."/>
            <person name="Takahashi F."/>
            <person name="Tanaka T."/>
            <person name="Tejima Y."/>
            <person name="Toya T."/>
            <person name="Yamamura T."/>
            <person name="Yasunishi A."/>
            <person name="Yoshida K."/>
            <person name="Yoshino M."/>
            <person name="Muramatsu M."/>
            <person name="Hayashizaki Y."/>
        </authorList>
    </citation>
    <scope>NUCLEOTIDE SEQUENCE</scope>
    <source>
        <strain evidence="1">C57BL/6J</strain>
        <tissue evidence="1">Pituitary gland</tissue>
    </source>
</reference>
<reference evidence="1" key="1">
    <citation type="journal article" date="1999" name="Methods Enzymol.">
        <title>High-efficiency full-length cDNA cloning.</title>
        <authorList>
            <person name="Carninci P."/>
            <person name="Hayashizaki Y."/>
        </authorList>
    </citation>
    <scope>NUCLEOTIDE SEQUENCE</scope>
    <source>
        <strain evidence="1">C57BL/6J</strain>
        <tissue evidence="1">Pituitary gland</tissue>
    </source>
</reference>
<proteinExistence type="evidence at transcript level"/>
<dbReference type="AlphaFoldDB" id="Q9CTV7"/>
<feature type="non-terminal residue" evidence="1">
    <location>
        <position position="1"/>
    </location>
</feature>
<reference evidence="1" key="3">
    <citation type="journal article" date="2000" name="Genome Res.">
        <title>RIKEN integrated sequence analysis (RISA) system--384-format sequencing pipeline with 384 multicapillary sequencer.</title>
        <authorList>
            <person name="Shibata K."/>
            <person name="Itoh M."/>
            <person name="Aizawa K."/>
            <person name="Nagaoka S."/>
            <person name="Sasaki N."/>
            <person name="Carninci P."/>
            <person name="Konno H."/>
            <person name="Akiyama J."/>
            <person name="Nishi K."/>
            <person name="Kitsunai T."/>
            <person name="Tashiro H."/>
            <person name="Itoh M."/>
            <person name="Sumi N."/>
            <person name="Ishii Y."/>
            <person name="Nakamura S."/>
            <person name="Hazama M."/>
            <person name="Nishine T."/>
            <person name="Harada A."/>
            <person name="Yamamoto R."/>
            <person name="Matsumoto H."/>
            <person name="Sakaguchi S."/>
            <person name="Ikegami T."/>
            <person name="Kashiwagi K."/>
            <person name="Fujiwake S."/>
            <person name="Inoue K."/>
            <person name="Togawa Y."/>
            <person name="Izawa M."/>
            <person name="Ohara E."/>
            <person name="Watahiki M."/>
            <person name="Yoneda Y."/>
            <person name="Ishikawa T."/>
            <person name="Ozawa K."/>
            <person name="Tanaka T."/>
            <person name="Matsuura S."/>
            <person name="Kawai J."/>
            <person name="Okazaki Y."/>
            <person name="Muramatsu M."/>
            <person name="Inoue Y."/>
            <person name="Kira A."/>
            <person name="Hayashizaki Y."/>
        </authorList>
    </citation>
    <scope>NUCLEOTIDE SEQUENCE</scope>
    <source>
        <strain evidence="1">C57BL/6J</strain>
        <tissue evidence="1">Pituitary gland</tissue>
    </source>
</reference>
<reference evidence="1" key="2">
    <citation type="journal article" date="2000" name="Genome Res.">
        <title>Normalization and subtraction of cap-trapper-selected cDNAs to prepare full-length cDNA libraries for rapid discovery of new genes.</title>
        <authorList>
            <person name="Carninci P."/>
            <person name="Shibata Y."/>
            <person name="Hayatsu N."/>
            <person name="Sugahara Y."/>
            <person name="Shibata K."/>
            <person name="Itoh M."/>
            <person name="Konno H."/>
            <person name="Okazaki Y."/>
            <person name="Muramatsu M."/>
            <person name="Hayashizaki Y."/>
        </authorList>
    </citation>
    <scope>NUCLEOTIDE SEQUENCE</scope>
    <source>
        <strain evidence="1">C57BL/6J</strain>
        <tissue evidence="1">Pituitary gland</tissue>
    </source>
</reference>
<reference evidence="1" key="5">
    <citation type="journal article" date="2001" name="Nature">
        <title>Functional annotation of a full-length mouse cDNA collection.</title>
        <authorList>
            <consortium name="The RIKEN Genome Exploration Research Group Phase II Team and the FANTOM Consortium"/>
        </authorList>
    </citation>
    <scope>NUCLEOTIDE SEQUENCE</scope>
    <source>
        <strain evidence="1">C57BL/6J</strain>
        <tissue evidence="1">Pituitary gland</tissue>
    </source>
</reference>
<organism evidence="1">
    <name type="scientific">Mus musculus</name>
    <name type="common">Mouse</name>
    <dbReference type="NCBI Taxonomy" id="10090"/>
    <lineage>
        <taxon>Eukaryota</taxon>
        <taxon>Metazoa</taxon>
        <taxon>Chordata</taxon>
        <taxon>Craniata</taxon>
        <taxon>Vertebrata</taxon>
        <taxon>Euteleostomi</taxon>
        <taxon>Mammalia</taxon>
        <taxon>Eutheria</taxon>
        <taxon>Euarchontoglires</taxon>
        <taxon>Glires</taxon>
        <taxon>Rodentia</taxon>
        <taxon>Myomorpha</taxon>
        <taxon>Muroidea</taxon>
        <taxon>Muridae</taxon>
        <taxon>Murinae</taxon>
        <taxon>Mus</taxon>
        <taxon>Mus</taxon>
    </lineage>
</organism>
<sequence>AGDGAACCLHAVSWAGSFSECSGGPQLLLKIWGGQRRPLLAVACIHPLSLPPCLSPPPKAPQQLSPAFTVHHSSLGCQLWGTYPDSCAFPSRCASSPTTALFSSRWTGSVLARTAQSSCSPAPPTRWR</sequence>
<evidence type="ECO:0000313" key="1">
    <source>
        <dbReference type="EMBL" id="BAB31924.1"/>
    </source>
</evidence>
<gene>
    <name evidence="2" type="primary">Cnrip1</name>
</gene>
<dbReference type="AGR" id="MGI:1917505"/>
<name>Q9CTV7_MOUSE</name>
<reference evidence="1" key="6">
    <citation type="journal article" date="2002" name="Nature">
        <title>Analysis of the mouse transcriptome based on functional annotation of 60,770 full-length cDNAs.</title>
        <authorList>
            <consortium name="The FANTOM Consortium and the RIKEN Genome Exploration Research Group Phase I and II Team"/>
        </authorList>
    </citation>
    <scope>NUCLEOTIDE SEQUENCE</scope>
    <source>
        <strain evidence="1">C57BL/6J</strain>
        <tissue evidence="1">Pituitary gland</tissue>
    </source>
</reference>